<reference evidence="1" key="1">
    <citation type="submission" date="2021-12" db="EMBL/GenBank/DDBJ databases">
        <authorList>
            <person name="King R."/>
        </authorList>
    </citation>
    <scope>NUCLEOTIDE SEQUENCE</scope>
</reference>
<accession>A0A9P0ACY2</accession>
<evidence type="ECO:0000313" key="2">
    <source>
        <dbReference type="Proteomes" id="UP001152759"/>
    </source>
</evidence>
<sequence length="115" mass="13037">MKQRRIFTIVGSLSLRSKSVLKLLIVMVEFCIHKTCFTHKYSEEHLSEHKKSCFLMPGECSLISSKSHECFVLEGSAMIARTSRRVLASLTALLGARPYVIRCLVMPCSWIACKK</sequence>
<evidence type="ECO:0000313" key="1">
    <source>
        <dbReference type="EMBL" id="CAH0388928.1"/>
    </source>
</evidence>
<name>A0A9P0ACY2_BEMTA</name>
<dbReference type="Proteomes" id="UP001152759">
    <property type="component" value="Chromosome 4"/>
</dbReference>
<dbReference type="EMBL" id="OU963865">
    <property type="protein sequence ID" value="CAH0388928.1"/>
    <property type="molecule type" value="Genomic_DNA"/>
</dbReference>
<proteinExistence type="predicted"/>
<keyword evidence="2" id="KW-1185">Reference proteome</keyword>
<protein>
    <submittedName>
        <fullName evidence="1">Uncharacterized protein</fullName>
    </submittedName>
</protein>
<organism evidence="1 2">
    <name type="scientific">Bemisia tabaci</name>
    <name type="common">Sweetpotato whitefly</name>
    <name type="synonym">Aleurodes tabaci</name>
    <dbReference type="NCBI Taxonomy" id="7038"/>
    <lineage>
        <taxon>Eukaryota</taxon>
        <taxon>Metazoa</taxon>
        <taxon>Ecdysozoa</taxon>
        <taxon>Arthropoda</taxon>
        <taxon>Hexapoda</taxon>
        <taxon>Insecta</taxon>
        <taxon>Pterygota</taxon>
        <taxon>Neoptera</taxon>
        <taxon>Paraneoptera</taxon>
        <taxon>Hemiptera</taxon>
        <taxon>Sternorrhyncha</taxon>
        <taxon>Aleyrodoidea</taxon>
        <taxon>Aleyrodidae</taxon>
        <taxon>Aleyrodinae</taxon>
        <taxon>Bemisia</taxon>
    </lineage>
</organism>
<gene>
    <name evidence="1" type="ORF">BEMITA_LOCUS7809</name>
</gene>
<dbReference type="AlphaFoldDB" id="A0A9P0ACY2"/>